<feature type="domain" description="F-box" evidence="1">
    <location>
        <begin position="25"/>
        <end position="71"/>
    </location>
</feature>
<dbReference type="InterPro" id="IPR001810">
    <property type="entry name" value="F-box_dom"/>
</dbReference>
<keyword evidence="3" id="KW-1185">Reference proteome</keyword>
<sequence length="378" mass="44091">MESAILKESPPRKKPNSLGEINPTKINLCTLPDDILIEIFSYLDLKSIYNCAMVCSTLNNISKYSALYKTIHLKYFMKSHILKSFLSKATSVKRLRIEYNNYEYYKDQNTKQYNEFNKYVIMFLEKSRNQLKVLEVKNCINNKDVMLSLSECTNLEELVLYRCRLYRCRHNCGCRGSFEGMLSLGNLKSIQFQWCNFPKNTVVYLIQKNRNLKNIYLADNDHVDVNEICETLSQHNLQVTNILLNGRDKIKLDSLCTLKRLSNLKSLEIKFICNMKPNQENSLKQLAAGCSKLEKLFISGWRELNDDNFIPALPMLTHLTELKLSRTNITIKSCREVAFTLPRLKSMHVIGNQRVKIDELDKLQSEFPEIDIALYKYK</sequence>
<dbReference type="InterPro" id="IPR036047">
    <property type="entry name" value="F-box-like_dom_sf"/>
</dbReference>
<dbReference type="Proteomes" id="UP001154078">
    <property type="component" value="Chromosome 4"/>
</dbReference>
<dbReference type="EMBL" id="OV121135">
    <property type="protein sequence ID" value="CAH0556101.1"/>
    <property type="molecule type" value="Genomic_DNA"/>
</dbReference>
<dbReference type="SUPFAM" id="SSF52047">
    <property type="entry name" value="RNI-like"/>
    <property type="match status" value="1"/>
</dbReference>
<dbReference type="AlphaFoldDB" id="A0A9P0B486"/>
<protein>
    <recommendedName>
        <fullName evidence="1">F-box domain-containing protein</fullName>
    </recommendedName>
</protein>
<dbReference type="Gene3D" id="3.80.10.10">
    <property type="entry name" value="Ribonuclease Inhibitor"/>
    <property type="match status" value="2"/>
</dbReference>
<evidence type="ECO:0000313" key="2">
    <source>
        <dbReference type="EMBL" id="CAH0556101.1"/>
    </source>
</evidence>
<dbReference type="PROSITE" id="PS50181">
    <property type="entry name" value="FBOX"/>
    <property type="match status" value="1"/>
</dbReference>
<accession>A0A9P0B486</accession>
<dbReference type="Pfam" id="PF12937">
    <property type="entry name" value="F-box-like"/>
    <property type="match status" value="1"/>
</dbReference>
<gene>
    <name evidence="2" type="ORF">MELIAE_LOCUS7292</name>
</gene>
<dbReference type="OrthoDB" id="2153609at2759"/>
<organism evidence="2 3">
    <name type="scientific">Brassicogethes aeneus</name>
    <name type="common">Rape pollen beetle</name>
    <name type="synonym">Meligethes aeneus</name>
    <dbReference type="NCBI Taxonomy" id="1431903"/>
    <lineage>
        <taxon>Eukaryota</taxon>
        <taxon>Metazoa</taxon>
        <taxon>Ecdysozoa</taxon>
        <taxon>Arthropoda</taxon>
        <taxon>Hexapoda</taxon>
        <taxon>Insecta</taxon>
        <taxon>Pterygota</taxon>
        <taxon>Neoptera</taxon>
        <taxon>Endopterygota</taxon>
        <taxon>Coleoptera</taxon>
        <taxon>Polyphaga</taxon>
        <taxon>Cucujiformia</taxon>
        <taxon>Nitidulidae</taxon>
        <taxon>Meligethinae</taxon>
        <taxon>Brassicogethes</taxon>
    </lineage>
</organism>
<dbReference type="CDD" id="cd09917">
    <property type="entry name" value="F-box_SF"/>
    <property type="match status" value="1"/>
</dbReference>
<reference evidence="2" key="1">
    <citation type="submission" date="2021-12" db="EMBL/GenBank/DDBJ databases">
        <authorList>
            <person name="King R."/>
        </authorList>
    </citation>
    <scope>NUCLEOTIDE SEQUENCE</scope>
</reference>
<name>A0A9P0B486_BRAAE</name>
<evidence type="ECO:0000313" key="3">
    <source>
        <dbReference type="Proteomes" id="UP001154078"/>
    </source>
</evidence>
<evidence type="ECO:0000259" key="1">
    <source>
        <dbReference type="PROSITE" id="PS50181"/>
    </source>
</evidence>
<dbReference type="SMART" id="SM00256">
    <property type="entry name" value="FBOX"/>
    <property type="match status" value="1"/>
</dbReference>
<dbReference type="SUPFAM" id="SSF81383">
    <property type="entry name" value="F-box domain"/>
    <property type="match status" value="1"/>
</dbReference>
<dbReference type="InterPro" id="IPR032675">
    <property type="entry name" value="LRR_dom_sf"/>
</dbReference>
<proteinExistence type="predicted"/>